<name>A0A9D4PXC7_RHISA</name>
<dbReference type="VEuPathDB" id="VectorBase:RSAN_057420"/>
<proteinExistence type="predicted"/>
<evidence type="ECO:0000256" key="4">
    <source>
        <dbReference type="PROSITE-ProRule" id="PRU00302"/>
    </source>
</evidence>
<evidence type="ECO:0000256" key="1">
    <source>
        <dbReference type="ARBA" id="ARBA00022729"/>
    </source>
</evidence>
<feature type="chain" id="PRO_5038497058" evidence="5">
    <location>
        <begin position="21"/>
        <end position="291"/>
    </location>
</feature>
<dbReference type="PROSITE" id="PS50820">
    <property type="entry name" value="LCCL"/>
    <property type="match status" value="1"/>
</dbReference>
<feature type="disulfide bond" evidence="4">
    <location>
        <begin position="194"/>
        <end position="221"/>
    </location>
</feature>
<dbReference type="InterPro" id="IPR036609">
    <property type="entry name" value="LCCL_sf"/>
</dbReference>
<feature type="domain" description="Sushi" evidence="7">
    <location>
        <begin position="156"/>
        <end position="223"/>
    </location>
</feature>
<dbReference type="AlphaFoldDB" id="A0A9D4PXC7"/>
<comment type="caution">
    <text evidence="4">Lacks conserved residue(s) required for the propagation of feature annotation.</text>
</comment>
<gene>
    <name evidence="8" type="ORF">HPB52_018537</name>
</gene>
<comment type="caution">
    <text evidence="8">The sequence shown here is derived from an EMBL/GenBank/DDBJ whole genome shotgun (WGS) entry which is preliminary data.</text>
</comment>
<feature type="disulfide bond" evidence="4">
    <location>
        <begin position="125"/>
        <end position="152"/>
    </location>
</feature>
<evidence type="ECO:0000256" key="2">
    <source>
        <dbReference type="ARBA" id="ARBA00022737"/>
    </source>
</evidence>
<dbReference type="InterPro" id="IPR051277">
    <property type="entry name" value="SEZ6_CSMD_C4BPB_Regulators"/>
</dbReference>
<evidence type="ECO:0000259" key="6">
    <source>
        <dbReference type="PROSITE" id="PS50820"/>
    </source>
</evidence>
<evidence type="ECO:0000313" key="9">
    <source>
        <dbReference type="Proteomes" id="UP000821837"/>
    </source>
</evidence>
<keyword evidence="4" id="KW-0768">Sushi</keyword>
<accession>A0A9D4PXC7</accession>
<keyword evidence="9" id="KW-1185">Reference proteome</keyword>
<dbReference type="Gene3D" id="2.10.70.10">
    <property type="entry name" value="Complement Module, domain 1"/>
    <property type="match status" value="2"/>
</dbReference>
<dbReference type="SUPFAM" id="SSF57535">
    <property type="entry name" value="Complement control module/SCR domain"/>
    <property type="match status" value="1"/>
</dbReference>
<organism evidence="8 9">
    <name type="scientific">Rhipicephalus sanguineus</name>
    <name type="common">Brown dog tick</name>
    <name type="synonym">Ixodes sanguineus</name>
    <dbReference type="NCBI Taxonomy" id="34632"/>
    <lineage>
        <taxon>Eukaryota</taxon>
        <taxon>Metazoa</taxon>
        <taxon>Ecdysozoa</taxon>
        <taxon>Arthropoda</taxon>
        <taxon>Chelicerata</taxon>
        <taxon>Arachnida</taxon>
        <taxon>Acari</taxon>
        <taxon>Parasitiformes</taxon>
        <taxon>Ixodida</taxon>
        <taxon>Ixodoidea</taxon>
        <taxon>Ixodidae</taxon>
        <taxon>Rhipicephalinae</taxon>
        <taxon>Rhipicephalus</taxon>
        <taxon>Rhipicephalus</taxon>
    </lineage>
</organism>
<dbReference type="PANTHER" id="PTHR45656">
    <property type="entry name" value="PROTEIN CBR-CLEC-78"/>
    <property type="match status" value="1"/>
</dbReference>
<evidence type="ECO:0000313" key="8">
    <source>
        <dbReference type="EMBL" id="KAH7957391.1"/>
    </source>
</evidence>
<dbReference type="CDD" id="cd00033">
    <property type="entry name" value="CCP"/>
    <property type="match status" value="2"/>
</dbReference>
<dbReference type="InterPro" id="IPR000436">
    <property type="entry name" value="Sushi_SCR_CCP_dom"/>
</dbReference>
<reference evidence="8" key="2">
    <citation type="submission" date="2021-09" db="EMBL/GenBank/DDBJ databases">
        <authorList>
            <person name="Jia N."/>
            <person name="Wang J."/>
            <person name="Shi W."/>
            <person name="Du L."/>
            <person name="Sun Y."/>
            <person name="Zhan W."/>
            <person name="Jiang J."/>
            <person name="Wang Q."/>
            <person name="Zhang B."/>
            <person name="Ji P."/>
            <person name="Sakyi L.B."/>
            <person name="Cui X."/>
            <person name="Yuan T."/>
            <person name="Jiang B."/>
            <person name="Yang W."/>
            <person name="Lam T.T.-Y."/>
            <person name="Chang Q."/>
            <person name="Ding S."/>
            <person name="Wang X."/>
            <person name="Zhu J."/>
            <person name="Ruan X."/>
            <person name="Zhao L."/>
            <person name="Wei J."/>
            <person name="Que T."/>
            <person name="Du C."/>
            <person name="Cheng J."/>
            <person name="Dai P."/>
            <person name="Han X."/>
            <person name="Huang E."/>
            <person name="Gao Y."/>
            <person name="Liu J."/>
            <person name="Shao H."/>
            <person name="Ye R."/>
            <person name="Li L."/>
            <person name="Wei W."/>
            <person name="Wang X."/>
            <person name="Wang C."/>
            <person name="Huo Q."/>
            <person name="Li W."/>
            <person name="Guo W."/>
            <person name="Chen H."/>
            <person name="Chen S."/>
            <person name="Zhou L."/>
            <person name="Zhou L."/>
            <person name="Ni X."/>
            <person name="Tian J."/>
            <person name="Zhou Y."/>
            <person name="Sheng Y."/>
            <person name="Liu T."/>
            <person name="Pan Y."/>
            <person name="Xia L."/>
            <person name="Li J."/>
            <person name="Zhao F."/>
            <person name="Cao W."/>
        </authorList>
    </citation>
    <scope>NUCLEOTIDE SEQUENCE</scope>
    <source>
        <strain evidence="8">Rsan-2018</strain>
        <tissue evidence="8">Larvae</tissue>
    </source>
</reference>
<dbReference type="InterPro" id="IPR035976">
    <property type="entry name" value="Sushi/SCR/CCP_sf"/>
</dbReference>
<feature type="domain" description="Sushi" evidence="7">
    <location>
        <begin position="97"/>
        <end position="154"/>
    </location>
</feature>
<keyword evidence="3 4" id="KW-1015">Disulfide bond</keyword>
<evidence type="ECO:0000259" key="7">
    <source>
        <dbReference type="PROSITE" id="PS50923"/>
    </source>
</evidence>
<feature type="domain" description="LCCL" evidence="6">
    <location>
        <begin position="232"/>
        <end position="291"/>
    </location>
</feature>
<keyword evidence="1 5" id="KW-0732">Signal</keyword>
<evidence type="ECO:0000256" key="5">
    <source>
        <dbReference type="SAM" id="SignalP"/>
    </source>
</evidence>
<feature type="signal peptide" evidence="5">
    <location>
        <begin position="1"/>
        <end position="20"/>
    </location>
</feature>
<dbReference type="SUPFAM" id="SSF69848">
    <property type="entry name" value="LCCL domain"/>
    <property type="match status" value="1"/>
</dbReference>
<dbReference type="SMART" id="SM00032">
    <property type="entry name" value="CCP"/>
    <property type="match status" value="2"/>
</dbReference>
<sequence>MSKVQLSWLLLAALCFRAEATIRLCNKTFFSCQCGTPGYTLHVTVKQCSHFHGLQFKGRQCSNPKPEEVCPRLRNCHSDAKGCSSCPPGRFGHWCEERCTPLQIGANVQVTMDHPETPTVAYFACERGFYLVGATIATCLGNRAWSEPSPKCERLSFCPDLGRVANGRFKKQLVSFAVGGDDTYANGSAVEVTCDDRYDLVGEPVVKCRDDGTWSTRLPTCLKGACPFLVCCASRVGTVIGSVVYHQLSAFCRAAVHAGRLNDAGGIVAIMASGNFPYFGESQANGVDSVG</sequence>
<dbReference type="Proteomes" id="UP000821837">
    <property type="component" value="Unassembled WGS sequence"/>
</dbReference>
<dbReference type="SMART" id="SM00603">
    <property type="entry name" value="LCCL"/>
    <property type="match status" value="1"/>
</dbReference>
<dbReference type="Pfam" id="PF00084">
    <property type="entry name" value="Sushi"/>
    <property type="match status" value="1"/>
</dbReference>
<dbReference type="Pfam" id="PF03815">
    <property type="entry name" value="LCCL"/>
    <property type="match status" value="1"/>
</dbReference>
<evidence type="ECO:0000256" key="3">
    <source>
        <dbReference type="ARBA" id="ARBA00023157"/>
    </source>
</evidence>
<reference evidence="8" key="1">
    <citation type="journal article" date="2020" name="Cell">
        <title>Large-Scale Comparative Analyses of Tick Genomes Elucidate Their Genetic Diversity and Vector Capacities.</title>
        <authorList>
            <consortium name="Tick Genome and Microbiome Consortium (TIGMIC)"/>
            <person name="Jia N."/>
            <person name="Wang J."/>
            <person name="Shi W."/>
            <person name="Du L."/>
            <person name="Sun Y."/>
            <person name="Zhan W."/>
            <person name="Jiang J.F."/>
            <person name="Wang Q."/>
            <person name="Zhang B."/>
            <person name="Ji P."/>
            <person name="Bell-Sakyi L."/>
            <person name="Cui X.M."/>
            <person name="Yuan T.T."/>
            <person name="Jiang B.G."/>
            <person name="Yang W.F."/>
            <person name="Lam T.T."/>
            <person name="Chang Q.C."/>
            <person name="Ding S.J."/>
            <person name="Wang X.J."/>
            <person name="Zhu J.G."/>
            <person name="Ruan X.D."/>
            <person name="Zhao L."/>
            <person name="Wei J.T."/>
            <person name="Ye R.Z."/>
            <person name="Que T.C."/>
            <person name="Du C.H."/>
            <person name="Zhou Y.H."/>
            <person name="Cheng J.X."/>
            <person name="Dai P.F."/>
            <person name="Guo W.B."/>
            <person name="Han X.H."/>
            <person name="Huang E.J."/>
            <person name="Li L.F."/>
            <person name="Wei W."/>
            <person name="Gao Y.C."/>
            <person name="Liu J.Z."/>
            <person name="Shao H.Z."/>
            <person name="Wang X."/>
            <person name="Wang C.C."/>
            <person name="Yang T.C."/>
            <person name="Huo Q.B."/>
            <person name="Li W."/>
            <person name="Chen H.Y."/>
            <person name="Chen S.E."/>
            <person name="Zhou L.G."/>
            <person name="Ni X.B."/>
            <person name="Tian J.H."/>
            <person name="Sheng Y."/>
            <person name="Liu T."/>
            <person name="Pan Y.S."/>
            <person name="Xia L.Y."/>
            <person name="Li J."/>
            <person name="Zhao F."/>
            <person name="Cao W.C."/>
        </authorList>
    </citation>
    <scope>NUCLEOTIDE SEQUENCE</scope>
    <source>
        <strain evidence="8">Rsan-2018</strain>
    </source>
</reference>
<dbReference type="EMBL" id="JABSTV010001250">
    <property type="protein sequence ID" value="KAH7957391.1"/>
    <property type="molecule type" value="Genomic_DNA"/>
</dbReference>
<protein>
    <submittedName>
        <fullName evidence="8">Uncharacterized protein</fullName>
    </submittedName>
</protein>
<dbReference type="PANTHER" id="PTHR45656:SF4">
    <property type="entry name" value="PROTEIN CBR-CLEC-78"/>
    <property type="match status" value="1"/>
</dbReference>
<keyword evidence="2" id="KW-0677">Repeat</keyword>
<dbReference type="InterPro" id="IPR004043">
    <property type="entry name" value="LCCL"/>
</dbReference>
<dbReference type="PROSITE" id="PS50923">
    <property type="entry name" value="SUSHI"/>
    <property type="match status" value="2"/>
</dbReference>